<gene>
    <name evidence="1" type="ORF">DSL72_003818</name>
</gene>
<dbReference type="AlphaFoldDB" id="A0A8A3NUD2"/>
<dbReference type="EMBL" id="CP063405">
    <property type="protein sequence ID" value="QSZ29305.1"/>
    <property type="molecule type" value="Genomic_DNA"/>
</dbReference>
<reference evidence="1" key="1">
    <citation type="submission" date="2020-10" db="EMBL/GenBank/DDBJ databases">
        <title>Genome Sequence of Monilinia vaccinii-corymbosi Sheds Light on Mummy Berry Disease Infection of Blueberry and Mating Type.</title>
        <authorList>
            <person name="Yow A.G."/>
            <person name="Zhang Y."/>
            <person name="Bansal K."/>
            <person name="Eacker S.M."/>
            <person name="Sullivan S."/>
            <person name="Liachko I."/>
            <person name="Cubeta M.A."/>
            <person name="Rollins J.A."/>
            <person name="Ashrafi H."/>
        </authorList>
    </citation>
    <scope>NUCLEOTIDE SEQUENCE</scope>
    <source>
        <strain evidence="1">RL-1</strain>
    </source>
</reference>
<keyword evidence="2" id="KW-1185">Reference proteome</keyword>
<accession>A0A8A3NUD2</accession>
<evidence type="ECO:0000313" key="2">
    <source>
        <dbReference type="Proteomes" id="UP000672032"/>
    </source>
</evidence>
<name>A0A8A3NUD2_9HELO</name>
<organism evidence="1 2">
    <name type="scientific">Monilinia vaccinii-corymbosi</name>
    <dbReference type="NCBI Taxonomy" id="61207"/>
    <lineage>
        <taxon>Eukaryota</taxon>
        <taxon>Fungi</taxon>
        <taxon>Dikarya</taxon>
        <taxon>Ascomycota</taxon>
        <taxon>Pezizomycotina</taxon>
        <taxon>Leotiomycetes</taxon>
        <taxon>Helotiales</taxon>
        <taxon>Sclerotiniaceae</taxon>
        <taxon>Monilinia</taxon>
    </lineage>
</organism>
<evidence type="ECO:0000313" key="1">
    <source>
        <dbReference type="EMBL" id="QSZ29305.1"/>
    </source>
</evidence>
<proteinExistence type="predicted"/>
<dbReference type="OrthoDB" id="3474892at2759"/>
<dbReference type="Proteomes" id="UP000672032">
    <property type="component" value="Chromosome 1"/>
</dbReference>
<sequence length="74" mass="7690">MHPSKFLEFAAYVGLSHGACDTNVTISGLGGAADGQPAIDRQFALFSFGGSSCNSKTTTQSSLSSLNPHSHPLY</sequence>
<protein>
    <submittedName>
        <fullName evidence="1">Uncharacterized protein</fullName>
    </submittedName>
</protein>